<dbReference type="InterPro" id="IPR010982">
    <property type="entry name" value="Lambda_DNA-bd_dom_sf"/>
</dbReference>
<dbReference type="InterPro" id="IPR001387">
    <property type="entry name" value="Cro/C1-type_HTH"/>
</dbReference>
<sequence>MTRREFFQDGKEIQAEPLHYTTCGLDDVYLLSGFTRKSTPYGDGVTISNIDGLHRAIGLSLIVDRKALSPKELRFLRKELDMTQADLGRALRLSDQQVARWEKGECAITGPAEVAMRLLFAVELVPARKRGAFMANLVKALNELALKDETRPNKLVFTETDMGWIKTATTRELACVGA</sequence>
<gene>
    <name evidence="2" type="ORF">GCM10008942_20500</name>
</gene>
<name>A0ABP3PSU5_9PROT</name>
<evidence type="ECO:0000313" key="2">
    <source>
        <dbReference type="EMBL" id="GAA0571703.1"/>
    </source>
</evidence>
<feature type="domain" description="HTH cro/C1-type" evidence="1">
    <location>
        <begin position="73"/>
        <end position="105"/>
    </location>
</feature>
<dbReference type="CDD" id="cd00093">
    <property type="entry name" value="HTH_XRE"/>
    <property type="match status" value="1"/>
</dbReference>
<dbReference type="Proteomes" id="UP001499951">
    <property type="component" value="Unassembled WGS sequence"/>
</dbReference>
<reference evidence="3" key="1">
    <citation type="journal article" date="2019" name="Int. J. Syst. Evol. Microbiol.">
        <title>The Global Catalogue of Microorganisms (GCM) 10K type strain sequencing project: providing services to taxonomists for standard genome sequencing and annotation.</title>
        <authorList>
            <consortium name="The Broad Institute Genomics Platform"/>
            <consortium name="The Broad Institute Genome Sequencing Center for Infectious Disease"/>
            <person name="Wu L."/>
            <person name="Ma J."/>
        </authorList>
    </citation>
    <scope>NUCLEOTIDE SEQUENCE [LARGE SCALE GENOMIC DNA]</scope>
    <source>
        <strain evidence="3">JCM 15089</strain>
    </source>
</reference>
<keyword evidence="3" id="KW-1185">Reference proteome</keyword>
<dbReference type="Pfam" id="PF01381">
    <property type="entry name" value="HTH_3"/>
    <property type="match status" value="1"/>
</dbReference>
<accession>A0ABP3PSU5</accession>
<evidence type="ECO:0000259" key="1">
    <source>
        <dbReference type="PROSITE" id="PS50943"/>
    </source>
</evidence>
<protein>
    <recommendedName>
        <fullName evidence="1">HTH cro/C1-type domain-containing protein</fullName>
    </recommendedName>
</protein>
<dbReference type="SUPFAM" id="SSF47413">
    <property type="entry name" value="lambda repressor-like DNA-binding domains"/>
    <property type="match status" value="1"/>
</dbReference>
<comment type="caution">
    <text evidence="2">The sequence shown here is derived from an EMBL/GenBank/DDBJ whole genome shotgun (WGS) entry which is preliminary data.</text>
</comment>
<dbReference type="EMBL" id="BAAADD010000005">
    <property type="protein sequence ID" value="GAA0571703.1"/>
    <property type="molecule type" value="Genomic_DNA"/>
</dbReference>
<evidence type="ECO:0000313" key="3">
    <source>
        <dbReference type="Proteomes" id="UP001499951"/>
    </source>
</evidence>
<dbReference type="PROSITE" id="PS50943">
    <property type="entry name" value="HTH_CROC1"/>
    <property type="match status" value="1"/>
</dbReference>
<proteinExistence type="predicted"/>
<dbReference type="Gene3D" id="1.10.260.40">
    <property type="entry name" value="lambda repressor-like DNA-binding domains"/>
    <property type="match status" value="1"/>
</dbReference>
<organism evidence="2 3">
    <name type="scientific">Rhizomicrobium electricum</name>
    <dbReference type="NCBI Taxonomy" id="480070"/>
    <lineage>
        <taxon>Bacteria</taxon>
        <taxon>Pseudomonadati</taxon>
        <taxon>Pseudomonadota</taxon>
        <taxon>Alphaproteobacteria</taxon>
        <taxon>Micropepsales</taxon>
        <taxon>Micropepsaceae</taxon>
        <taxon>Rhizomicrobium</taxon>
    </lineage>
</organism>